<dbReference type="Gene3D" id="1.10.8.680">
    <property type="entry name" value="Ypt/Rab-GAP domain of gyp1p, domain 2"/>
    <property type="match status" value="1"/>
</dbReference>
<name>A0ABM0M249_SACKO</name>
<keyword evidence="6" id="KW-0963">Cytoplasm</keyword>
<dbReference type="GeneID" id="102805150"/>
<dbReference type="InterPro" id="IPR039842">
    <property type="entry name" value="TBC1D7"/>
</dbReference>
<evidence type="ECO:0000256" key="6">
    <source>
        <dbReference type="ARBA" id="ARBA00022490"/>
    </source>
</evidence>
<evidence type="ECO:0000256" key="5">
    <source>
        <dbReference type="ARBA" id="ARBA00022468"/>
    </source>
</evidence>
<evidence type="ECO:0000256" key="10">
    <source>
        <dbReference type="ARBA" id="ARBA00046045"/>
    </source>
</evidence>
<feature type="domain" description="Rab-GAP TBC" evidence="12">
    <location>
        <begin position="51"/>
        <end position="232"/>
    </location>
</feature>
<keyword evidence="7 11" id="KW-0472">Membrane</keyword>
<keyword evidence="13" id="KW-1185">Reference proteome</keyword>
<reference evidence="14" key="1">
    <citation type="submission" date="2025-08" db="UniProtKB">
        <authorList>
            <consortium name="RefSeq"/>
        </authorList>
    </citation>
    <scope>IDENTIFICATION</scope>
    <source>
        <tissue evidence="14">Testes</tissue>
    </source>
</reference>
<evidence type="ECO:0000256" key="4">
    <source>
        <dbReference type="ARBA" id="ARBA00015455"/>
    </source>
</evidence>
<dbReference type="InterPro" id="IPR043039">
    <property type="entry name" value="TBC1D7_dom2"/>
</dbReference>
<dbReference type="PANTHER" id="PTHR13530:SF3">
    <property type="entry name" value="TBC1 DOMAIN FAMILY MEMBER 7"/>
    <property type="match status" value="1"/>
</dbReference>
<evidence type="ECO:0000256" key="1">
    <source>
        <dbReference type="ARBA" id="ARBA00004514"/>
    </source>
</evidence>
<dbReference type="Pfam" id="PF00566">
    <property type="entry name" value="RabGAP-TBC"/>
    <property type="match status" value="1"/>
</dbReference>
<keyword evidence="11" id="KW-1133">Transmembrane helix</keyword>
<dbReference type="Gene3D" id="1.10.10.750">
    <property type="entry name" value="Ypt/Rab-GAP domain of gyp1p, domain 1"/>
    <property type="match status" value="1"/>
</dbReference>
<accession>A0ABM0M249</accession>
<evidence type="ECO:0000256" key="11">
    <source>
        <dbReference type="SAM" id="Phobius"/>
    </source>
</evidence>
<proteinExistence type="predicted"/>
<dbReference type="InterPro" id="IPR000195">
    <property type="entry name" value="Rab-GAP-TBC_dom"/>
</dbReference>
<evidence type="ECO:0000256" key="8">
    <source>
        <dbReference type="ARBA" id="ARBA00023228"/>
    </source>
</evidence>
<dbReference type="RefSeq" id="XP_006814090.1">
    <property type="nucleotide sequence ID" value="XM_006814027.1"/>
</dbReference>
<keyword evidence="9" id="KW-0968">Cytoplasmic vesicle</keyword>
<sequence>MSYNNDERNFRSHYYEKVGFKGVEEKRSLEILLKEDPLDLDKLSTFCQRFPVPSLYRPFVWKVILGILPLHQTIHTFVTKQRYEQYHNSHQALIIMRQVTPAMDIQKIHLQMYQLEEGELPLEDSLEYSVPHYDSFESICTCMSDIIEEEVDVYWLSVRFHKLFEKYQEVIPKLNEKFEFFLKKEDSSLYTYLSENNLLNKLPYKSWFQQGFCNVLPVPGLERIWDKMIGGSSAILIFTALSLLVTFKRSILNKKSPDEVLKFFEMIPPDNTDMVVNKALELWNKYGSPLKPDI</sequence>
<evidence type="ECO:0000256" key="9">
    <source>
        <dbReference type="ARBA" id="ARBA00023329"/>
    </source>
</evidence>
<evidence type="ECO:0000259" key="12">
    <source>
        <dbReference type="PROSITE" id="PS50086"/>
    </source>
</evidence>
<dbReference type="SUPFAM" id="SSF47923">
    <property type="entry name" value="Ypt/Rab-GAP domain of gyp1p"/>
    <property type="match status" value="2"/>
</dbReference>
<keyword evidence="5" id="KW-0343">GTPase activation</keyword>
<organism evidence="13 14">
    <name type="scientific">Saccoglossus kowalevskii</name>
    <name type="common">Acorn worm</name>
    <dbReference type="NCBI Taxonomy" id="10224"/>
    <lineage>
        <taxon>Eukaryota</taxon>
        <taxon>Metazoa</taxon>
        <taxon>Hemichordata</taxon>
        <taxon>Enteropneusta</taxon>
        <taxon>Harrimaniidae</taxon>
        <taxon>Saccoglossus</taxon>
    </lineage>
</organism>
<dbReference type="Gene3D" id="1.10.472.80">
    <property type="entry name" value="Ypt/Rab-GAP domain of gyp1p, domain 3"/>
    <property type="match status" value="1"/>
</dbReference>
<dbReference type="InterPro" id="IPR035969">
    <property type="entry name" value="Rab-GAP_TBC_sf"/>
</dbReference>
<evidence type="ECO:0000313" key="14">
    <source>
        <dbReference type="RefSeq" id="XP_006814090.1"/>
    </source>
</evidence>
<comment type="subcellular location">
    <subcellularLocation>
        <location evidence="1">Cytoplasm</location>
        <location evidence="1">Cytosol</location>
    </subcellularLocation>
    <subcellularLocation>
        <location evidence="2">Cytoplasmic vesicle</location>
    </subcellularLocation>
    <subcellularLocation>
        <location evidence="3">Lysosome membrane</location>
    </subcellularLocation>
</comment>
<gene>
    <name evidence="14" type="primary">LOC102805150</name>
</gene>
<protein>
    <recommendedName>
        <fullName evidence="4">TBC1 domain family member 7</fullName>
    </recommendedName>
</protein>
<dbReference type="PROSITE" id="PS50086">
    <property type="entry name" value="TBC_RABGAP"/>
    <property type="match status" value="1"/>
</dbReference>
<evidence type="ECO:0000313" key="13">
    <source>
        <dbReference type="Proteomes" id="UP000694865"/>
    </source>
</evidence>
<keyword evidence="11" id="KW-0812">Transmembrane</keyword>
<comment type="function">
    <text evidence="10">Non-catalytic component of the TSC-TBC complex, a multiprotein complex that acts as a negative regulator of the canonical mTORC1 complex, an evolutionarily conserved central nutrient sensor that stimulates anabolic reactions and macromolecule biosynthesis to promote cellular biomass generation and growth. The TSC-TBC complex acts as a GTPase-activating protein (GAP) for the small GTPase RHEB, a direct activator of the protein kinase activity of mTORC1. In absence of nutrients, the TSC-TBC complex inhibits mTORC1, thereby preventing phosphorylation of ribosomal protein S6 kinase (RPS6KB1 and RPS6KB2) and EIF4EBP1 (4E-BP1) by the mTORC1 signaling. The TSC-TBC complex is inactivated in response to nutrients, relieving inhibition of mTORC1.</text>
</comment>
<dbReference type="Proteomes" id="UP000694865">
    <property type="component" value="Unplaced"/>
</dbReference>
<keyword evidence="8" id="KW-0458">Lysosome</keyword>
<evidence type="ECO:0000256" key="2">
    <source>
        <dbReference type="ARBA" id="ARBA00004541"/>
    </source>
</evidence>
<dbReference type="PANTHER" id="PTHR13530">
    <property type="entry name" value="TBC1 DOMAIN FAMILY MEMBER 7"/>
    <property type="match status" value="1"/>
</dbReference>
<evidence type="ECO:0000256" key="7">
    <source>
        <dbReference type="ARBA" id="ARBA00023136"/>
    </source>
</evidence>
<feature type="transmembrane region" description="Helical" evidence="11">
    <location>
        <begin position="228"/>
        <end position="247"/>
    </location>
</feature>
<evidence type="ECO:0000256" key="3">
    <source>
        <dbReference type="ARBA" id="ARBA00004656"/>
    </source>
</evidence>